<sequence length="288" mass="32324">MRKELPLILAGIILVSVIIWWHYDSSVDVKIVEINAPRTLGVDTIRNDNMNEIELVIQNNESKNVEVKIETENAFVDENGKSADTVIVFGYNGYHYSNYISTQDKISLEPGENRLSLLLGYQVTGEQNVHIRIVNNEVVLDEESFTVDVLPPELSIELDYNLESIGELDIYNIDVYVLNNGLGRAEDVETTISIIDPETKEVVVSESRSIVVPAYSKSPFSTWKDSPDAVIELSSGKNSDKSYMPAQPVFKGKTGEQYIVKVTAVWHDQVIEKEILVPENSSMTEVEL</sequence>
<keyword evidence="1" id="KW-1133">Transmembrane helix</keyword>
<name>A0A7Z8P0Q1_9EURY</name>
<feature type="transmembrane region" description="Helical" evidence="1">
    <location>
        <begin position="7"/>
        <end position="23"/>
    </location>
</feature>
<protein>
    <submittedName>
        <fullName evidence="2">Uncharacterized protein</fullName>
    </submittedName>
</protein>
<gene>
    <name evidence="2" type="ORF">FKV42_10820</name>
</gene>
<dbReference type="Proteomes" id="UP000319335">
    <property type="component" value="Unassembled WGS sequence"/>
</dbReference>
<dbReference type="RefSeq" id="WP_154810272.1">
    <property type="nucleotide sequence ID" value="NZ_VIAQ01000017.1"/>
</dbReference>
<organism evidence="2 3">
    <name type="scientific">Methanolobus vulcani</name>
    <dbReference type="NCBI Taxonomy" id="38026"/>
    <lineage>
        <taxon>Archaea</taxon>
        <taxon>Methanobacteriati</taxon>
        <taxon>Methanobacteriota</taxon>
        <taxon>Stenosarchaea group</taxon>
        <taxon>Methanomicrobia</taxon>
        <taxon>Methanosarcinales</taxon>
        <taxon>Methanosarcinaceae</taxon>
        <taxon>Methanolobus</taxon>
    </lineage>
</organism>
<accession>A0A7Z8P0Q1</accession>
<keyword evidence="1" id="KW-0472">Membrane</keyword>
<evidence type="ECO:0000256" key="1">
    <source>
        <dbReference type="SAM" id="Phobius"/>
    </source>
</evidence>
<dbReference type="EMBL" id="VIAQ01000017">
    <property type="protein sequence ID" value="TQD24417.1"/>
    <property type="molecule type" value="Genomic_DNA"/>
</dbReference>
<reference evidence="2 3" key="1">
    <citation type="submission" date="2019-06" db="EMBL/GenBank/DDBJ databases">
        <title>Draft genome sequence of Methanolobus vulcani B1d.</title>
        <authorList>
            <person name="Creighbaum A.J."/>
            <person name="Ticak T."/>
            <person name="Hariraju D."/>
            <person name="Arivett B.A."/>
            <person name="Ferguson D.J.Jr."/>
        </authorList>
    </citation>
    <scope>NUCLEOTIDE SEQUENCE [LARGE SCALE GENOMIC DNA]</scope>
    <source>
        <strain evidence="2 3">B1d</strain>
    </source>
</reference>
<keyword evidence="1" id="KW-0812">Transmembrane</keyword>
<evidence type="ECO:0000313" key="2">
    <source>
        <dbReference type="EMBL" id="TQD24417.1"/>
    </source>
</evidence>
<evidence type="ECO:0000313" key="3">
    <source>
        <dbReference type="Proteomes" id="UP000319335"/>
    </source>
</evidence>
<dbReference type="AlphaFoldDB" id="A0A7Z8P0Q1"/>
<proteinExistence type="predicted"/>
<comment type="caution">
    <text evidence="2">The sequence shown here is derived from an EMBL/GenBank/DDBJ whole genome shotgun (WGS) entry which is preliminary data.</text>
</comment>
<dbReference type="OrthoDB" id="147044at2157"/>
<keyword evidence="3" id="KW-1185">Reference proteome</keyword>